<proteinExistence type="inferred from homology"/>
<protein>
    <submittedName>
        <fullName evidence="7">Carbohydrate kinase</fullName>
        <ecNumber evidence="7">2.7.1.-</ecNumber>
    </submittedName>
</protein>
<evidence type="ECO:0000259" key="6">
    <source>
        <dbReference type="Pfam" id="PF00294"/>
    </source>
</evidence>
<dbReference type="PANTHER" id="PTHR43085:SF1">
    <property type="entry name" value="PSEUDOURIDINE KINASE-RELATED"/>
    <property type="match status" value="1"/>
</dbReference>
<reference evidence="7 8" key="1">
    <citation type="submission" date="2024-10" db="EMBL/GenBank/DDBJ databases">
        <title>The Natural Products Discovery Center: Release of the First 8490 Sequenced Strains for Exploring Actinobacteria Biosynthetic Diversity.</title>
        <authorList>
            <person name="Kalkreuter E."/>
            <person name="Kautsar S.A."/>
            <person name="Yang D."/>
            <person name="Bader C.D."/>
            <person name="Teijaro C.N."/>
            <person name="Fluegel L."/>
            <person name="Davis C.M."/>
            <person name="Simpson J.R."/>
            <person name="Lauterbach L."/>
            <person name="Steele A.D."/>
            <person name="Gui C."/>
            <person name="Meng S."/>
            <person name="Li G."/>
            <person name="Viehrig K."/>
            <person name="Ye F."/>
            <person name="Su P."/>
            <person name="Kiefer A.F."/>
            <person name="Nichols A."/>
            <person name="Cepeda A.J."/>
            <person name="Yan W."/>
            <person name="Fan B."/>
            <person name="Jiang Y."/>
            <person name="Adhikari A."/>
            <person name="Zheng C.-J."/>
            <person name="Schuster L."/>
            <person name="Cowan T.M."/>
            <person name="Smanski M.J."/>
            <person name="Chevrette M.G."/>
            <person name="De Carvalho L.P.S."/>
            <person name="Shen B."/>
        </authorList>
    </citation>
    <scope>NUCLEOTIDE SEQUENCE [LARGE SCALE GENOMIC DNA]</scope>
    <source>
        <strain evidence="7 8">NPDC007066</strain>
    </source>
</reference>
<gene>
    <name evidence="7" type="ORF">ACFYM3_00345</name>
</gene>
<evidence type="ECO:0000256" key="2">
    <source>
        <dbReference type="ARBA" id="ARBA00022679"/>
    </source>
</evidence>
<keyword evidence="2 7" id="KW-0808">Transferase</keyword>
<dbReference type="InterPro" id="IPR002173">
    <property type="entry name" value="Carboh/pur_kinase_PfkB_CS"/>
</dbReference>
<keyword evidence="8" id="KW-1185">Reference proteome</keyword>
<comment type="similarity">
    <text evidence="1">Belongs to the carbohydrate kinase PfkB family.</text>
</comment>
<keyword evidence="5" id="KW-0067">ATP-binding</keyword>
<evidence type="ECO:0000256" key="4">
    <source>
        <dbReference type="ARBA" id="ARBA00022777"/>
    </source>
</evidence>
<organism evidence="7 8">
    <name type="scientific">Streptomyces massasporeus</name>
    <dbReference type="NCBI Taxonomy" id="67324"/>
    <lineage>
        <taxon>Bacteria</taxon>
        <taxon>Bacillati</taxon>
        <taxon>Actinomycetota</taxon>
        <taxon>Actinomycetes</taxon>
        <taxon>Kitasatosporales</taxon>
        <taxon>Streptomycetaceae</taxon>
        <taxon>Streptomyces</taxon>
    </lineage>
</organism>
<feature type="domain" description="Carbohydrate kinase PfkB" evidence="6">
    <location>
        <begin position="13"/>
        <end position="318"/>
    </location>
</feature>
<evidence type="ECO:0000313" key="7">
    <source>
        <dbReference type="EMBL" id="MFE9223088.1"/>
    </source>
</evidence>
<keyword evidence="3" id="KW-0547">Nucleotide-binding</keyword>
<sequence length="328" mass="34160">MSTRPEPADQPAVVVAGDALVDLTPARTADGAAAFRPRPGGSCLNVAAGLGRLRVPTALLARLSDDRFGDLLRAHLAASGTRLTHALTASDPTTLAAVHLREDGSAAYSFHANGTADRGLRPEHLAALPDGGALPTGTALHLGSLGLLVEPLASTLDGLIRREAGRRLVSLDPNVRPGLVTDRAAFLRRFAEWVALADVVKVSDEDLAWLHPGESYEAVAERWLVSGAVLVLITFGSRGAWAAGRDARVHVPAPAVRVVDTVGAGDAFTAGVLAHLHHTGRLSREGVDHLGAGELGRLLSYAVEIAADTCTRAGAQPPYRYDGVTTPA</sequence>
<dbReference type="EMBL" id="JBIAFP010000001">
    <property type="protein sequence ID" value="MFE9223088.1"/>
    <property type="molecule type" value="Genomic_DNA"/>
</dbReference>
<dbReference type="PANTHER" id="PTHR43085">
    <property type="entry name" value="HEXOKINASE FAMILY MEMBER"/>
    <property type="match status" value="1"/>
</dbReference>
<dbReference type="EC" id="2.7.1.-" evidence="7"/>
<evidence type="ECO:0000256" key="5">
    <source>
        <dbReference type="ARBA" id="ARBA00022840"/>
    </source>
</evidence>
<evidence type="ECO:0000313" key="8">
    <source>
        <dbReference type="Proteomes" id="UP001601288"/>
    </source>
</evidence>
<evidence type="ECO:0000256" key="3">
    <source>
        <dbReference type="ARBA" id="ARBA00022741"/>
    </source>
</evidence>
<dbReference type="InterPro" id="IPR029056">
    <property type="entry name" value="Ribokinase-like"/>
</dbReference>
<dbReference type="Proteomes" id="UP001601288">
    <property type="component" value="Unassembled WGS sequence"/>
</dbReference>
<comment type="caution">
    <text evidence="7">The sequence shown here is derived from an EMBL/GenBank/DDBJ whole genome shotgun (WGS) entry which is preliminary data.</text>
</comment>
<keyword evidence="4 7" id="KW-0418">Kinase</keyword>
<dbReference type="PROSITE" id="PS00584">
    <property type="entry name" value="PFKB_KINASES_2"/>
    <property type="match status" value="1"/>
</dbReference>
<name>A0ABW6L3L1_9ACTN</name>
<dbReference type="CDD" id="cd01167">
    <property type="entry name" value="bac_FRK"/>
    <property type="match status" value="1"/>
</dbReference>
<dbReference type="Pfam" id="PF00294">
    <property type="entry name" value="PfkB"/>
    <property type="match status" value="1"/>
</dbReference>
<evidence type="ECO:0000256" key="1">
    <source>
        <dbReference type="ARBA" id="ARBA00010688"/>
    </source>
</evidence>
<dbReference type="GO" id="GO:0016301">
    <property type="term" value="F:kinase activity"/>
    <property type="evidence" value="ECO:0007669"/>
    <property type="project" value="UniProtKB-KW"/>
</dbReference>
<dbReference type="RefSeq" id="WP_358283377.1">
    <property type="nucleotide sequence ID" value="NZ_JBEYGJ010000016.1"/>
</dbReference>
<accession>A0ABW6L3L1</accession>
<dbReference type="SUPFAM" id="SSF53613">
    <property type="entry name" value="Ribokinase-like"/>
    <property type="match status" value="1"/>
</dbReference>
<dbReference type="InterPro" id="IPR011611">
    <property type="entry name" value="PfkB_dom"/>
</dbReference>
<dbReference type="Gene3D" id="3.40.1190.20">
    <property type="match status" value="1"/>
</dbReference>
<dbReference type="InterPro" id="IPR050306">
    <property type="entry name" value="PfkB_Carbo_kinase"/>
</dbReference>